<name>A0A6P8IAT4_ACTTE</name>
<dbReference type="GO" id="GO:0016279">
    <property type="term" value="F:protein-lysine N-methyltransferase activity"/>
    <property type="evidence" value="ECO:0007669"/>
    <property type="project" value="InterPro"/>
</dbReference>
<dbReference type="GO" id="GO:0032259">
    <property type="term" value="P:methylation"/>
    <property type="evidence" value="ECO:0007669"/>
    <property type="project" value="UniProtKB-KW"/>
</dbReference>
<dbReference type="PANTHER" id="PTHR13610:SF9">
    <property type="entry name" value="FI06469P"/>
    <property type="match status" value="1"/>
</dbReference>
<feature type="transmembrane region" description="Helical" evidence="5">
    <location>
        <begin position="54"/>
        <end position="78"/>
    </location>
</feature>
<keyword evidence="4" id="KW-0949">S-adenosyl-L-methionine</keyword>
<evidence type="ECO:0000256" key="4">
    <source>
        <dbReference type="ARBA" id="ARBA00022691"/>
    </source>
</evidence>
<dbReference type="Proteomes" id="UP000515163">
    <property type="component" value="Unplaced"/>
</dbReference>
<dbReference type="GO" id="GO:1905706">
    <property type="term" value="P:regulation of mitochondrial ATP synthesis coupled proton transport"/>
    <property type="evidence" value="ECO:0007669"/>
    <property type="project" value="TreeGrafter"/>
</dbReference>
<dbReference type="KEGG" id="aten:116298130"/>
<dbReference type="Gene3D" id="3.40.50.150">
    <property type="entry name" value="Vaccinia Virus protein VP39"/>
    <property type="match status" value="1"/>
</dbReference>
<dbReference type="OrthoDB" id="66144at2759"/>
<evidence type="ECO:0000256" key="3">
    <source>
        <dbReference type="ARBA" id="ARBA00022679"/>
    </source>
</evidence>
<evidence type="ECO:0000256" key="2">
    <source>
        <dbReference type="ARBA" id="ARBA00022603"/>
    </source>
</evidence>
<keyword evidence="5" id="KW-1133">Transmembrane helix</keyword>
<gene>
    <name evidence="7" type="primary">LOC116298130</name>
</gene>
<sequence>MLPLLAVCPCVAELSHKNTIIDSQKATMQGNSPENEIFNPEDLTKSVKPPKRSIFGKVVLGVTGAVALGLVAITTPFVTPALRKICLPYVPATERQVANVLQLCRKGKTHTLVDLGSGDGRVVLAAARHGYLAHGIELNPWLVLYSNIQARWHGLSNLASFSRQDLWKVELSKYDNIVIFGVSEMMPQLQEKIQKEVNPDCHVIACRFPFSWRPKDCIQEGIDSVWLYKHPFKENP</sequence>
<evidence type="ECO:0000313" key="6">
    <source>
        <dbReference type="Proteomes" id="UP000515163"/>
    </source>
</evidence>
<dbReference type="RefSeq" id="XP_031562362.1">
    <property type="nucleotide sequence ID" value="XM_031706502.1"/>
</dbReference>
<dbReference type="InterPro" id="IPR029063">
    <property type="entry name" value="SAM-dependent_MTases_sf"/>
</dbReference>
<keyword evidence="2" id="KW-0489">Methyltransferase</keyword>
<evidence type="ECO:0000256" key="1">
    <source>
        <dbReference type="ARBA" id="ARBA00010633"/>
    </source>
</evidence>
<dbReference type="AlphaFoldDB" id="A0A6P8IAT4"/>
<evidence type="ECO:0000313" key="7">
    <source>
        <dbReference type="RefSeq" id="XP_031562362.1"/>
    </source>
</evidence>
<dbReference type="FunCoup" id="A0A6P8IAT4">
    <property type="interactions" value="1090"/>
</dbReference>
<accession>A0A6P8IAT4</accession>
<protein>
    <submittedName>
        <fullName evidence="7">ATP synthase subunit C lysine N-methyltransferase-like isoform X1</fullName>
    </submittedName>
</protein>
<keyword evidence="6" id="KW-1185">Reference proteome</keyword>
<dbReference type="GeneID" id="116298130"/>
<keyword evidence="5" id="KW-0812">Transmembrane</keyword>
<proteinExistence type="inferred from homology"/>
<evidence type="ECO:0000256" key="5">
    <source>
        <dbReference type="SAM" id="Phobius"/>
    </source>
</evidence>
<organism evidence="6 7">
    <name type="scientific">Actinia tenebrosa</name>
    <name type="common">Australian red waratah sea anemone</name>
    <dbReference type="NCBI Taxonomy" id="6105"/>
    <lineage>
        <taxon>Eukaryota</taxon>
        <taxon>Metazoa</taxon>
        <taxon>Cnidaria</taxon>
        <taxon>Anthozoa</taxon>
        <taxon>Hexacorallia</taxon>
        <taxon>Actiniaria</taxon>
        <taxon>Actiniidae</taxon>
        <taxon>Actinia</taxon>
    </lineage>
</organism>
<dbReference type="GO" id="GO:0005739">
    <property type="term" value="C:mitochondrion"/>
    <property type="evidence" value="ECO:0007669"/>
    <property type="project" value="TreeGrafter"/>
</dbReference>
<keyword evidence="5" id="KW-0472">Membrane</keyword>
<keyword evidence="3" id="KW-0808">Transferase</keyword>
<dbReference type="SUPFAM" id="SSF53335">
    <property type="entry name" value="S-adenosyl-L-methionine-dependent methyltransferases"/>
    <property type="match status" value="1"/>
</dbReference>
<comment type="similarity">
    <text evidence="1">Belongs to the ANT/ATPSC lysine N-methyltransferase family.</text>
</comment>
<reference evidence="7" key="1">
    <citation type="submission" date="2025-08" db="UniProtKB">
        <authorList>
            <consortium name="RefSeq"/>
        </authorList>
    </citation>
    <scope>IDENTIFICATION</scope>
    <source>
        <tissue evidence="7">Tentacle</tissue>
    </source>
</reference>
<dbReference type="PANTHER" id="PTHR13610">
    <property type="entry name" value="METHYLTRANSFERASE DOMAIN-CONTAINING PROTEIN"/>
    <property type="match status" value="1"/>
</dbReference>
<dbReference type="InParanoid" id="A0A6P8IAT4"/>
<dbReference type="InterPro" id="IPR026170">
    <property type="entry name" value="FAM173A/B"/>
</dbReference>